<feature type="region of interest" description="Disordered" evidence="1">
    <location>
        <begin position="305"/>
        <end position="370"/>
    </location>
</feature>
<reference evidence="2 3" key="1">
    <citation type="journal article" date="2019" name="Nat. Plants">
        <title>Stout camphor tree genome fills gaps in understanding of flowering plant genome evolution.</title>
        <authorList>
            <person name="Chaw S.M."/>
            <person name="Liu Y.C."/>
            <person name="Wu Y.W."/>
            <person name="Wang H.Y."/>
            <person name="Lin C.I."/>
            <person name="Wu C.S."/>
            <person name="Ke H.M."/>
            <person name="Chang L.Y."/>
            <person name="Hsu C.Y."/>
            <person name="Yang H.T."/>
            <person name="Sudianto E."/>
            <person name="Hsu M.H."/>
            <person name="Wu K.P."/>
            <person name="Wang L.N."/>
            <person name="Leebens-Mack J.H."/>
            <person name="Tsai I.J."/>
        </authorList>
    </citation>
    <scope>NUCLEOTIDE SEQUENCE [LARGE SCALE GENOMIC DNA]</scope>
    <source>
        <strain evidence="3">cv. Chaw 1501</strain>
        <tissue evidence="2">Young leaves</tissue>
    </source>
</reference>
<dbReference type="GO" id="GO:0006355">
    <property type="term" value="P:regulation of DNA-templated transcription"/>
    <property type="evidence" value="ECO:0007669"/>
    <property type="project" value="InterPro"/>
</dbReference>
<gene>
    <name evidence="2" type="ORF">CKAN_00701200</name>
</gene>
<feature type="compositionally biased region" description="Basic and acidic residues" evidence="1">
    <location>
        <begin position="272"/>
        <end position="281"/>
    </location>
</feature>
<accession>A0A3S3ML83</accession>
<keyword evidence="3" id="KW-1185">Reference proteome</keyword>
<dbReference type="InterPro" id="IPR039928">
    <property type="entry name" value="LNK"/>
</dbReference>
<dbReference type="PANTHER" id="PTHR33334">
    <property type="entry name" value="PROTEIN LNK1"/>
    <property type="match status" value="1"/>
</dbReference>
<organism evidence="2 3">
    <name type="scientific">Cinnamomum micranthum f. kanehirae</name>
    <dbReference type="NCBI Taxonomy" id="337451"/>
    <lineage>
        <taxon>Eukaryota</taxon>
        <taxon>Viridiplantae</taxon>
        <taxon>Streptophyta</taxon>
        <taxon>Embryophyta</taxon>
        <taxon>Tracheophyta</taxon>
        <taxon>Spermatophyta</taxon>
        <taxon>Magnoliopsida</taxon>
        <taxon>Magnoliidae</taxon>
        <taxon>Laurales</taxon>
        <taxon>Lauraceae</taxon>
        <taxon>Cinnamomum</taxon>
    </lineage>
</organism>
<proteinExistence type="predicted"/>
<evidence type="ECO:0000313" key="2">
    <source>
        <dbReference type="EMBL" id="RWR78477.1"/>
    </source>
</evidence>
<dbReference type="Proteomes" id="UP000283530">
    <property type="component" value="Unassembled WGS sequence"/>
</dbReference>
<dbReference type="AlphaFoldDB" id="A0A3S3ML83"/>
<feature type="region of interest" description="Disordered" evidence="1">
    <location>
        <begin position="267"/>
        <end position="286"/>
    </location>
</feature>
<evidence type="ECO:0000256" key="1">
    <source>
        <dbReference type="SAM" id="MobiDB-lite"/>
    </source>
</evidence>
<sequence length="690" mass="76370">MSDWGMYELEDILWDEFGGNDDHIVPHPGGTAVSDFVCVGDWHKRPWSEVINANGTITDGKTSVTKYILQGKEKSTFHSTLGDDRKAPMLEKGSWSHVHDNAFPASCDSYTSKETKTSNNCFKSGNVDSVGDDFSSDDPILGNGDMVVDNSLCHFQLDDISTAASDLEFFKNGHDRKESNDLLDYGWPDIGNFDDVDKMFRNCDSIFGQGDTVNDLSWISTSSHAIDQLDDTTKSGFRSSYSEGRVLKSTLESETDKKLMPAGDHLAITDFDNGKGSDTPKKGSWNSDASDLCAYSNWFDADTENKEDSASIDQENTQSKQSRSKEHLAGKRKIRSSEFSLQSSGPAQQLSDCRLSSVSSSSQVPSQQRQLWGDNSSRYLHAYIPYQHQEYGHPSHQFSVTRTGSSIKSETKNHPLNYKVSGRHASNNVPSMEISSNHLAKFSTAITEEKDTFADQAPVQKKLHQIQDEVGGDSEVVETGIEFAPTEIDSSTVQESSCMSSVLSNEISLEATSFQQLQDVMGQLDIRTKLCIRDSLYRLARSAEQRHDFGKTNSSSRVRRGRSGTLAAGETNKYDLLHSMVFSSINIIIIVFFSESLPLKLGFCFHKYASIKCLGFMDPETDTNPIDRSIAQLLFYRPSGSSARPSNDALSLESEVIIHGSMTNLPVHDQLVCQEDIACDADVKAPITEQ</sequence>
<feature type="compositionally biased region" description="Polar residues" evidence="1">
    <location>
        <begin position="337"/>
        <end position="348"/>
    </location>
</feature>
<dbReference type="OrthoDB" id="618331at2759"/>
<feature type="compositionally biased region" description="Low complexity" evidence="1">
    <location>
        <begin position="349"/>
        <end position="370"/>
    </location>
</feature>
<feature type="compositionally biased region" description="Polar residues" evidence="1">
    <location>
        <begin position="311"/>
        <end position="321"/>
    </location>
</feature>
<protein>
    <submittedName>
        <fullName evidence="2">Protein LNK1</fullName>
    </submittedName>
</protein>
<dbReference type="PANTHER" id="PTHR33334:SF8">
    <property type="entry name" value="PROTEIN LNK1"/>
    <property type="match status" value="1"/>
</dbReference>
<comment type="caution">
    <text evidence="2">The sequence shown here is derived from an EMBL/GenBank/DDBJ whole genome shotgun (WGS) entry which is preliminary data.</text>
</comment>
<dbReference type="EMBL" id="QPKB01000003">
    <property type="protein sequence ID" value="RWR78477.1"/>
    <property type="molecule type" value="Genomic_DNA"/>
</dbReference>
<dbReference type="GO" id="GO:0007623">
    <property type="term" value="P:circadian rhythm"/>
    <property type="evidence" value="ECO:0007669"/>
    <property type="project" value="InterPro"/>
</dbReference>
<evidence type="ECO:0000313" key="3">
    <source>
        <dbReference type="Proteomes" id="UP000283530"/>
    </source>
</evidence>
<name>A0A3S3ML83_9MAGN</name>